<evidence type="ECO:0000259" key="6">
    <source>
        <dbReference type="Pfam" id="PF16135"/>
    </source>
</evidence>
<feature type="region of interest" description="Disordered" evidence="5">
    <location>
        <begin position="109"/>
        <end position="191"/>
    </location>
</feature>
<evidence type="ECO:0000256" key="4">
    <source>
        <dbReference type="RuleBase" id="RU369029"/>
    </source>
</evidence>
<name>A0AB40B9V9_DIOCR</name>
<feature type="domain" description="Tify" evidence="6">
    <location>
        <begin position="229"/>
        <end position="264"/>
    </location>
</feature>
<dbReference type="AlphaFoldDB" id="A0AB40B9V9"/>
<feature type="compositionally biased region" description="Low complexity" evidence="5">
    <location>
        <begin position="112"/>
        <end position="121"/>
    </location>
</feature>
<comment type="subcellular location">
    <subcellularLocation>
        <location evidence="1 4">Nucleus</location>
    </subcellularLocation>
</comment>
<proteinExistence type="inferred from homology"/>
<comment type="function">
    <text evidence="4">Acts as a negative regulator of abscisic acid (ABA) response.</text>
</comment>
<evidence type="ECO:0000313" key="8">
    <source>
        <dbReference type="RefSeq" id="XP_039123996.1"/>
    </source>
</evidence>
<dbReference type="GO" id="GO:0045892">
    <property type="term" value="P:negative regulation of DNA-templated transcription"/>
    <property type="evidence" value="ECO:0007669"/>
    <property type="project" value="TreeGrafter"/>
</dbReference>
<evidence type="ECO:0000256" key="2">
    <source>
        <dbReference type="ARBA" id="ARBA00006081"/>
    </source>
</evidence>
<dbReference type="Pfam" id="PF16135">
    <property type="entry name" value="TDBD"/>
    <property type="match status" value="1"/>
</dbReference>
<feature type="compositionally biased region" description="Polar residues" evidence="5">
    <location>
        <begin position="163"/>
        <end position="176"/>
    </location>
</feature>
<keyword evidence="3 4" id="KW-0539">Nucleus</keyword>
<dbReference type="RefSeq" id="XP_039123996.1">
    <property type="nucleotide sequence ID" value="XM_039268062.1"/>
</dbReference>
<organism evidence="7 8">
    <name type="scientific">Dioscorea cayennensis subsp. rotundata</name>
    <name type="common">White Guinea yam</name>
    <name type="synonym">Dioscorea rotundata</name>
    <dbReference type="NCBI Taxonomy" id="55577"/>
    <lineage>
        <taxon>Eukaryota</taxon>
        <taxon>Viridiplantae</taxon>
        <taxon>Streptophyta</taxon>
        <taxon>Embryophyta</taxon>
        <taxon>Tracheophyta</taxon>
        <taxon>Spermatophyta</taxon>
        <taxon>Magnoliopsida</taxon>
        <taxon>Liliopsida</taxon>
        <taxon>Dioscoreales</taxon>
        <taxon>Dioscoreaceae</taxon>
        <taxon>Dioscorea</taxon>
    </lineage>
</organism>
<dbReference type="Proteomes" id="UP001515500">
    <property type="component" value="Chromosome 5"/>
</dbReference>
<dbReference type="GO" id="GO:0005634">
    <property type="term" value="C:nucleus"/>
    <property type="evidence" value="ECO:0007669"/>
    <property type="project" value="UniProtKB-SubCell"/>
</dbReference>
<evidence type="ECO:0000313" key="7">
    <source>
        <dbReference type="Proteomes" id="UP001515500"/>
    </source>
</evidence>
<feature type="compositionally biased region" description="Low complexity" evidence="5">
    <location>
        <begin position="19"/>
        <end position="33"/>
    </location>
</feature>
<accession>A0AB40B9V9</accession>
<dbReference type="PANTHER" id="PTHR31413">
    <property type="entry name" value="AFP HOMOLOG 2"/>
    <property type="match status" value="1"/>
</dbReference>
<feature type="region of interest" description="Disordered" evidence="5">
    <location>
        <begin position="19"/>
        <end position="39"/>
    </location>
</feature>
<dbReference type="GeneID" id="120260562"/>
<sequence>MAPFIDREKLYLSLGLSLSTSTSTSTSTPTKLSMPPMINKRTEVEKTRKRSNPNNPNPSYFGLASLPVFPVQYVPAIDGYGFPCMVPFPVGLVPHLPLMQFSAPNDTGVKRSYSWPSSESYSDSHDQGGGSSSSSNKDSNQSIERKKQKLQAVEGSMKLPQVPSENSISTKTNESINVKLDNNNNGSSNNNDEELMALVSTRGDGPNGTRTIYGYLKRSCKRSDGSVISIECGCHGTSFSPAEFVRHAGGTETANPLRSIVVSSRRSRW</sequence>
<keyword evidence="7" id="KW-1185">Reference proteome</keyword>
<dbReference type="InterPro" id="IPR031307">
    <property type="entry name" value="Ninja_fam"/>
</dbReference>
<dbReference type="PANTHER" id="PTHR31413:SF15">
    <property type="entry name" value="NINJA-FAMILY PROTEIN"/>
    <property type="match status" value="1"/>
</dbReference>
<reference evidence="8" key="1">
    <citation type="submission" date="2025-08" db="UniProtKB">
        <authorList>
            <consortium name="RefSeq"/>
        </authorList>
    </citation>
    <scope>IDENTIFICATION</scope>
</reference>
<evidence type="ECO:0000256" key="1">
    <source>
        <dbReference type="ARBA" id="ARBA00004123"/>
    </source>
</evidence>
<dbReference type="InterPro" id="IPR032308">
    <property type="entry name" value="TDBD"/>
</dbReference>
<gene>
    <name evidence="8" type="primary">LOC120260562</name>
</gene>
<feature type="compositionally biased region" description="Low complexity" evidence="5">
    <location>
        <begin position="132"/>
        <end position="142"/>
    </location>
</feature>
<comment type="similarity">
    <text evidence="2 4">Belongs to the Ninja family.</text>
</comment>
<evidence type="ECO:0000256" key="5">
    <source>
        <dbReference type="SAM" id="MobiDB-lite"/>
    </source>
</evidence>
<evidence type="ECO:0000256" key="3">
    <source>
        <dbReference type="ARBA" id="ARBA00023242"/>
    </source>
</evidence>
<dbReference type="GO" id="GO:0007165">
    <property type="term" value="P:signal transduction"/>
    <property type="evidence" value="ECO:0007669"/>
    <property type="project" value="InterPro"/>
</dbReference>
<protein>
    <recommendedName>
        <fullName evidence="4">Ninja-family protein</fullName>
    </recommendedName>
    <alternativeName>
        <fullName evidence="4">ABI-binding protein</fullName>
    </alternativeName>
</protein>